<dbReference type="InterPro" id="IPR050638">
    <property type="entry name" value="AA-Vitamin_Transporters"/>
</dbReference>
<evidence type="ECO:0000256" key="2">
    <source>
        <dbReference type="ARBA" id="ARBA00022475"/>
    </source>
</evidence>
<reference evidence="8 9" key="1">
    <citation type="submission" date="2019-05" db="EMBL/GenBank/DDBJ databases">
        <authorList>
            <person name="Zhang J.-Y."/>
            <person name="Feg X."/>
            <person name="Du Z.-J."/>
        </authorList>
    </citation>
    <scope>NUCLEOTIDE SEQUENCE [LARGE SCALE GENOMIC DNA]</scope>
    <source>
        <strain evidence="8 9">RZ26</strain>
    </source>
</reference>
<evidence type="ECO:0000256" key="6">
    <source>
        <dbReference type="SAM" id="Phobius"/>
    </source>
</evidence>
<accession>A0A5S3PSR7</accession>
<protein>
    <submittedName>
        <fullName evidence="8">DMT family transporter</fullName>
    </submittedName>
</protein>
<comment type="subcellular location">
    <subcellularLocation>
        <location evidence="1">Cell membrane</location>
        <topology evidence="1">Multi-pass membrane protein</topology>
    </subcellularLocation>
</comment>
<dbReference type="Proteomes" id="UP000310314">
    <property type="component" value="Unassembled WGS sequence"/>
</dbReference>
<dbReference type="Pfam" id="PF00892">
    <property type="entry name" value="EamA"/>
    <property type="match status" value="2"/>
</dbReference>
<comment type="caution">
    <text evidence="8">The sequence shown here is derived from an EMBL/GenBank/DDBJ whole genome shotgun (WGS) entry which is preliminary data.</text>
</comment>
<dbReference type="RefSeq" id="WP_138655985.1">
    <property type="nucleotide sequence ID" value="NZ_VATY01000001.1"/>
</dbReference>
<feature type="transmembrane region" description="Helical" evidence="6">
    <location>
        <begin position="211"/>
        <end position="230"/>
    </location>
</feature>
<evidence type="ECO:0000313" key="8">
    <source>
        <dbReference type="EMBL" id="TMM58045.1"/>
    </source>
</evidence>
<dbReference type="GO" id="GO:0005886">
    <property type="term" value="C:plasma membrane"/>
    <property type="evidence" value="ECO:0007669"/>
    <property type="project" value="UniProtKB-SubCell"/>
</dbReference>
<gene>
    <name evidence="8" type="ORF">FEE95_01055</name>
</gene>
<keyword evidence="9" id="KW-1185">Reference proteome</keyword>
<feature type="transmembrane region" description="Helical" evidence="6">
    <location>
        <begin position="34"/>
        <end position="53"/>
    </location>
</feature>
<keyword evidence="3 6" id="KW-0812">Transmembrane</keyword>
<feature type="transmembrane region" description="Helical" evidence="6">
    <location>
        <begin position="65"/>
        <end position="85"/>
    </location>
</feature>
<dbReference type="AlphaFoldDB" id="A0A5S3PSR7"/>
<feature type="transmembrane region" description="Helical" evidence="6">
    <location>
        <begin position="237"/>
        <end position="259"/>
    </location>
</feature>
<feature type="transmembrane region" description="Helical" evidence="6">
    <location>
        <begin position="122"/>
        <end position="140"/>
    </location>
</feature>
<feature type="domain" description="EamA" evidence="7">
    <location>
        <begin position="150"/>
        <end position="282"/>
    </location>
</feature>
<evidence type="ECO:0000259" key="7">
    <source>
        <dbReference type="Pfam" id="PF00892"/>
    </source>
</evidence>
<keyword evidence="2" id="KW-1003">Cell membrane</keyword>
<dbReference type="PANTHER" id="PTHR32322:SF18">
    <property type="entry name" value="S-ADENOSYLMETHIONINE_S-ADENOSYLHOMOCYSTEINE TRANSPORTER"/>
    <property type="match status" value="1"/>
</dbReference>
<feature type="transmembrane region" description="Helical" evidence="6">
    <location>
        <begin position="265"/>
        <end position="282"/>
    </location>
</feature>
<evidence type="ECO:0000256" key="5">
    <source>
        <dbReference type="ARBA" id="ARBA00023136"/>
    </source>
</evidence>
<keyword evidence="5 6" id="KW-0472">Membrane</keyword>
<feature type="domain" description="EamA" evidence="7">
    <location>
        <begin position="1"/>
        <end position="135"/>
    </location>
</feature>
<organism evidence="8 9">
    <name type="scientific">Maribacter algarum</name>
    <name type="common">ex Zhang et al. 2020</name>
    <dbReference type="NCBI Taxonomy" id="2578118"/>
    <lineage>
        <taxon>Bacteria</taxon>
        <taxon>Pseudomonadati</taxon>
        <taxon>Bacteroidota</taxon>
        <taxon>Flavobacteriia</taxon>
        <taxon>Flavobacteriales</taxon>
        <taxon>Flavobacteriaceae</taxon>
        <taxon>Maribacter</taxon>
    </lineage>
</organism>
<evidence type="ECO:0000256" key="4">
    <source>
        <dbReference type="ARBA" id="ARBA00022989"/>
    </source>
</evidence>
<sequence length="297" mass="33013">MKGVSFLIIAVLFWALNFHLGKTMMDYASPNVSAFWRYFFGVATLVILTFSTFPSWSKIKANFKGIFLVGFIGLFGFIFFFFQGLKYTSEMNGALIIALNPATTLLLVYLLQGGKPDKKQTIGIVLAFIGVVYLLCKGNLQMLQNIDFNKGDIFFLIANLAFAFQNIWIRKYMNDLGNLNFTALTNLCCLFGFIPLLFLESEFQLNLPLEFWGAGIVMGVFGTALAYYSWNYGIAQLGAANGAVFLNAVPLFVALFALVFGAQLFGYHIVSSILIILGLLLVQIKNKRSMATDQTAP</sequence>
<dbReference type="PANTHER" id="PTHR32322">
    <property type="entry name" value="INNER MEMBRANE TRANSPORTER"/>
    <property type="match status" value="1"/>
</dbReference>
<dbReference type="OrthoDB" id="9805239at2"/>
<proteinExistence type="predicted"/>
<dbReference type="SUPFAM" id="SSF103481">
    <property type="entry name" value="Multidrug resistance efflux transporter EmrE"/>
    <property type="match status" value="2"/>
</dbReference>
<evidence type="ECO:0000313" key="9">
    <source>
        <dbReference type="Proteomes" id="UP000310314"/>
    </source>
</evidence>
<keyword evidence="4 6" id="KW-1133">Transmembrane helix</keyword>
<dbReference type="InterPro" id="IPR000620">
    <property type="entry name" value="EamA_dom"/>
</dbReference>
<feature type="transmembrane region" description="Helical" evidence="6">
    <location>
        <begin position="91"/>
        <end position="110"/>
    </location>
</feature>
<evidence type="ECO:0000256" key="1">
    <source>
        <dbReference type="ARBA" id="ARBA00004651"/>
    </source>
</evidence>
<feature type="transmembrane region" description="Helical" evidence="6">
    <location>
        <begin position="181"/>
        <end position="199"/>
    </location>
</feature>
<evidence type="ECO:0000256" key="3">
    <source>
        <dbReference type="ARBA" id="ARBA00022692"/>
    </source>
</evidence>
<name>A0A5S3PSR7_9FLAO</name>
<dbReference type="EMBL" id="VATY01000001">
    <property type="protein sequence ID" value="TMM58045.1"/>
    <property type="molecule type" value="Genomic_DNA"/>
</dbReference>
<dbReference type="InterPro" id="IPR037185">
    <property type="entry name" value="EmrE-like"/>
</dbReference>